<dbReference type="InterPro" id="IPR000073">
    <property type="entry name" value="AB_hydrolase_1"/>
</dbReference>
<dbReference type="Pfam" id="PF12697">
    <property type="entry name" value="Abhydrolase_6"/>
    <property type="match status" value="1"/>
</dbReference>
<evidence type="ECO:0000313" key="4">
    <source>
        <dbReference type="Proteomes" id="UP000189177"/>
    </source>
</evidence>
<dbReference type="STRING" id="252474.B1A74_13795"/>
<protein>
    <submittedName>
        <fullName evidence="3">Alpha/beta hydrolase</fullName>
    </submittedName>
</protein>
<evidence type="ECO:0000256" key="1">
    <source>
        <dbReference type="SAM" id="SignalP"/>
    </source>
</evidence>
<dbReference type="AlphaFoldDB" id="A0A1V2ZUV0"/>
<reference evidence="3 4" key="1">
    <citation type="submission" date="2017-02" db="EMBL/GenBank/DDBJ databases">
        <title>Genomic diversity within the haloalkaliphilic genus Thioalkalivibrio.</title>
        <authorList>
            <person name="Ahn A.-C."/>
            <person name="Meier-Kolthoff J."/>
            <person name="Overmars L."/>
            <person name="Richter M."/>
            <person name="Woyke T."/>
            <person name="Sorokin D.Y."/>
            <person name="Muyzer G."/>
        </authorList>
    </citation>
    <scope>NUCLEOTIDE SEQUENCE [LARGE SCALE GENOMIC DNA]</scope>
    <source>
        <strain evidence="3 4">HL17</strain>
    </source>
</reference>
<dbReference type="PANTHER" id="PTHR43194:SF2">
    <property type="entry name" value="PEROXISOMAL MEMBRANE PROTEIN LPX1"/>
    <property type="match status" value="1"/>
</dbReference>
<accession>A0A1V2ZUV0</accession>
<dbReference type="Proteomes" id="UP000189177">
    <property type="component" value="Unassembled WGS sequence"/>
</dbReference>
<dbReference type="InterPro" id="IPR029058">
    <property type="entry name" value="AB_hydrolase_fold"/>
</dbReference>
<comment type="caution">
    <text evidence="3">The sequence shown here is derived from an EMBL/GenBank/DDBJ whole genome shotgun (WGS) entry which is preliminary data.</text>
</comment>
<sequence length="299" mass="32213">MRIAPLTLTAVALAASFSLSAAAAERITLEHDGVNMVGHLAEGSGAAPEDGVVLMLHGTLAHGRMEVMSAVQDLLAEQHGLNTLSVNLSFGIDEREGMFDCDAPVTHGPEEHLDELAAWQGWLEDQGYGPVTLMGHSRGGNQIARYLTEREPDNVAGLALLAPATFDAEANAAEFYEQTGTSLDEALTAARERAEADEGMLEDHRFLYCEALEVAPQAFLGYYEPGSRHDTPSVLDGIITPTQVIIGEADETVPDLPERMAALEDDSHIRVDTVPGAGHFFRDFFADDAADLIAEFVRR</sequence>
<dbReference type="EMBL" id="MUZR01000084">
    <property type="protein sequence ID" value="OOC08907.1"/>
    <property type="molecule type" value="Genomic_DNA"/>
</dbReference>
<organism evidence="3 4">
    <name type="scientific">Thioalkalivibrio halophilus</name>
    <dbReference type="NCBI Taxonomy" id="252474"/>
    <lineage>
        <taxon>Bacteria</taxon>
        <taxon>Pseudomonadati</taxon>
        <taxon>Pseudomonadota</taxon>
        <taxon>Gammaproteobacteria</taxon>
        <taxon>Chromatiales</taxon>
        <taxon>Ectothiorhodospiraceae</taxon>
        <taxon>Thioalkalivibrio</taxon>
    </lineage>
</organism>
<keyword evidence="3" id="KW-0378">Hydrolase</keyword>
<evidence type="ECO:0000259" key="2">
    <source>
        <dbReference type="Pfam" id="PF12697"/>
    </source>
</evidence>
<dbReference type="GO" id="GO:0016787">
    <property type="term" value="F:hydrolase activity"/>
    <property type="evidence" value="ECO:0007669"/>
    <property type="project" value="UniProtKB-KW"/>
</dbReference>
<keyword evidence="4" id="KW-1185">Reference proteome</keyword>
<evidence type="ECO:0000313" key="3">
    <source>
        <dbReference type="EMBL" id="OOC08907.1"/>
    </source>
</evidence>
<dbReference type="RefSeq" id="WP_077244969.1">
    <property type="nucleotide sequence ID" value="NZ_MUZR01000084.1"/>
</dbReference>
<dbReference type="SUPFAM" id="SSF53474">
    <property type="entry name" value="alpha/beta-Hydrolases"/>
    <property type="match status" value="1"/>
</dbReference>
<name>A0A1V2ZUV0_9GAMM</name>
<keyword evidence="1" id="KW-0732">Signal</keyword>
<gene>
    <name evidence="3" type="ORF">B1A74_13795</name>
</gene>
<proteinExistence type="predicted"/>
<feature type="signal peptide" evidence="1">
    <location>
        <begin position="1"/>
        <end position="23"/>
    </location>
</feature>
<feature type="chain" id="PRO_5013205906" evidence="1">
    <location>
        <begin position="24"/>
        <end position="299"/>
    </location>
</feature>
<dbReference type="Gene3D" id="3.40.50.1820">
    <property type="entry name" value="alpha/beta hydrolase"/>
    <property type="match status" value="1"/>
</dbReference>
<dbReference type="OrthoDB" id="8208091at2"/>
<dbReference type="PANTHER" id="PTHR43194">
    <property type="entry name" value="HYDROLASE ALPHA/BETA FOLD FAMILY"/>
    <property type="match status" value="1"/>
</dbReference>
<dbReference type="InterPro" id="IPR050228">
    <property type="entry name" value="Carboxylesterase_BioH"/>
</dbReference>
<feature type="domain" description="AB hydrolase-1" evidence="2">
    <location>
        <begin position="53"/>
        <end position="294"/>
    </location>
</feature>